<organism evidence="1 2">
    <name type="scientific">Candidatus Flavonifractor merdigallinarum</name>
    <dbReference type="NCBI Taxonomy" id="2838589"/>
    <lineage>
        <taxon>Bacteria</taxon>
        <taxon>Bacillati</taxon>
        <taxon>Bacillota</taxon>
        <taxon>Clostridia</taxon>
        <taxon>Eubacteriales</taxon>
        <taxon>Oscillospiraceae</taxon>
        <taxon>Flavonifractor</taxon>
    </lineage>
</organism>
<dbReference type="Pfam" id="PF09837">
    <property type="entry name" value="DUF2064"/>
    <property type="match status" value="1"/>
</dbReference>
<dbReference type="AlphaFoldDB" id="A0A9D2BXV5"/>
<name>A0A9D2BXV5_9FIRM</name>
<reference evidence="1" key="1">
    <citation type="journal article" date="2021" name="PeerJ">
        <title>Extensive microbial diversity within the chicken gut microbiome revealed by metagenomics and culture.</title>
        <authorList>
            <person name="Gilroy R."/>
            <person name="Ravi A."/>
            <person name="Getino M."/>
            <person name="Pursley I."/>
            <person name="Horton D.L."/>
            <person name="Alikhan N.F."/>
            <person name="Baker D."/>
            <person name="Gharbi K."/>
            <person name="Hall N."/>
            <person name="Watson M."/>
            <person name="Adriaenssens E.M."/>
            <person name="Foster-Nyarko E."/>
            <person name="Jarju S."/>
            <person name="Secka A."/>
            <person name="Antonio M."/>
            <person name="Oren A."/>
            <person name="Chaudhuri R.R."/>
            <person name="La Ragione R."/>
            <person name="Hildebrand F."/>
            <person name="Pallen M.J."/>
        </authorList>
    </citation>
    <scope>NUCLEOTIDE SEQUENCE</scope>
    <source>
        <strain evidence="1">ChiBcec16_6824</strain>
    </source>
</reference>
<dbReference type="PANTHER" id="PTHR36529">
    <property type="entry name" value="SLL1095 PROTEIN"/>
    <property type="match status" value="1"/>
</dbReference>
<dbReference type="InterPro" id="IPR029044">
    <property type="entry name" value="Nucleotide-diphossugar_trans"/>
</dbReference>
<dbReference type="NCBIfam" id="TIGR04282">
    <property type="entry name" value="glyco_like_cofC"/>
    <property type="match status" value="1"/>
</dbReference>
<proteinExistence type="predicted"/>
<dbReference type="Proteomes" id="UP000823868">
    <property type="component" value="Unassembled WGS sequence"/>
</dbReference>
<sequence length="222" mass="22913">MTPYALLLFTRIPLPGVCKTRLSPALTPDQCAALQGAMLADGAAALRGLGMDLQIWYSGPGAPETLHPFVGDAPLFPQMGDGLGARMDCALSAALAQGYEGCLLLGSDLPFLDGADVRQAQTLLEGHDVVLCPSADGGYWLVGLKAPFPALFTGQRYGGSSVLADALAVCRSAGRSVALGPVRRDLDTPEDLAWFQKELTAGTLPQRGAAAALLGALPPASP</sequence>
<protein>
    <submittedName>
        <fullName evidence="1">TIGR04282 family arsenosugar biosynthesis glycosyltransferase</fullName>
    </submittedName>
</protein>
<dbReference type="PANTHER" id="PTHR36529:SF1">
    <property type="entry name" value="GLYCOSYLTRANSFERASE"/>
    <property type="match status" value="1"/>
</dbReference>
<dbReference type="InterPro" id="IPR018641">
    <property type="entry name" value="Trfase_1_rSAM/seldom-assoc"/>
</dbReference>
<comment type="caution">
    <text evidence="1">The sequence shown here is derived from an EMBL/GenBank/DDBJ whole genome shotgun (WGS) entry which is preliminary data.</text>
</comment>
<dbReference type="EMBL" id="DXDX01000126">
    <property type="protein sequence ID" value="HIY21601.1"/>
    <property type="molecule type" value="Genomic_DNA"/>
</dbReference>
<evidence type="ECO:0000313" key="1">
    <source>
        <dbReference type="EMBL" id="HIY21601.1"/>
    </source>
</evidence>
<evidence type="ECO:0000313" key="2">
    <source>
        <dbReference type="Proteomes" id="UP000823868"/>
    </source>
</evidence>
<dbReference type="SUPFAM" id="SSF53448">
    <property type="entry name" value="Nucleotide-diphospho-sugar transferases"/>
    <property type="match status" value="1"/>
</dbReference>
<accession>A0A9D2BXV5</accession>
<gene>
    <name evidence="1" type="ORF">H9841_06860</name>
</gene>
<reference evidence="1" key="2">
    <citation type="submission" date="2021-04" db="EMBL/GenBank/DDBJ databases">
        <authorList>
            <person name="Gilroy R."/>
        </authorList>
    </citation>
    <scope>NUCLEOTIDE SEQUENCE</scope>
    <source>
        <strain evidence="1">ChiBcec16_6824</strain>
    </source>
</reference>
<dbReference type="Gene3D" id="3.90.550.10">
    <property type="entry name" value="Spore Coat Polysaccharide Biosynthesis Protein SpsA, Chain A"/>
    <property type="match status" value="1"/>
</dbReference>